<name>A0ABZ2V466_9RHOB</name>
<keyword evidence="1" id="KW-0175">Coiled coil</keyword>
<evidence type="ECO:0000256" key="2">
    <source>
        <dbReference type="SAM" id="Phobius"/>
    </source>
</evidence>
<evidence type="ECO:0000313" key="3">
    <source>
        <dbReference type="EMBL" id="WZC48749.1"/>
    </source>
</evidence>
<evidence type="ECO:0000313" key="4">
    <source>
        <dbReference type="Proteomes" id="UP001440612"/>
    </source>
</evidence>
<organism evidence="3 4">
    <name type="scientific">Yoonia phaeophyticola</name>
    <dbReference type="NCBI Taxonomy" id="3137369"/>
    <lineage>
        <taxon>Bacteria</taxon>
        <taxon>Pseudomonadati</taxon>
        <taxon>Pseudomonadota</taxon>
        <taxon>Alphaproteobacteria</taxon>
        <taxon>Rhodobacterales</taxon>
        <taxon>Paracoccaceae</taxon>
        <taxon>Yoonia</taxon>
    </lineage>
</organism>
<feature type="coiled-coil region" evidence="1">
    <location>
        <begin position="117"/>
        <end position="186"/>
    </location>
</feature>
<feature type="transmembrane region" description="Helical" evidence="2">
    <location>
        <begin position="12"/>
        <end position="33"/>
    </location>
</feature>
<keyword evidence="2" id="KW-0812">Transmembrane</keyword>
<protein>
    <submittedName>
        <fullName evidence="3">Uncharacterized protein</fullName>
    </submittedName>
</protein>
<reference evidence="4" key="1">
    <citation type="submission" date="2024-04" db="EMBL/GenBank/DDBJ databases">
        <title>Phylogenomic analyses of a clade within the roseobacter group suggest taxonomic reassignments of species of the genera Aestuariivita, Citreicella, Loktanella, Nautella, Pelagibaca, Ruegeria, Thalassobius, Thiobacimonas and Tropicibacter, and the proposal o.</title>
        <authorList>
            <person name="Jeon C.O."/>
        </authorList>
    </citation>
    <scope>NUCLEOTIDE SEQUENCE [LARGE SCALE GENOMIC DNA]</scope>
    <source>
        <strain evidence="4">BS5-3</strain>
    </source>
</reference>
<keyword evidence="2" id="KW-0472">Membrane</keyword>
<feature type="transmembrane region" description="Helical" evidence="2">
    <location>
        <begin position="40"/>
        <end position="62"/>
    </location>
</feature>
<sequence length="236" mass="25689">MGNDAIGAFEKFLQWGPIGLAGLMLVLVIFAMVTSELTKLRAMLLSFFMLIGAGCFGAALYFDSMDRGGNHNLVLSVLPNDVEQSGYPPPSIKINGQEVSRDEALYISGTTILQVDVNSAIIALRQAEEKVEEAAAIASETRQDLEAATAATRTLEREIATKTTELARADRAIAQQQVALEDAQEAGVALATQVRELTLRIDDMDRDALAPVERDLLVIERQLEFFNNQLVIPAQP</sequence>
<evidence type="ECO:0000256" key="1">
    <source>
        <dbReference type="SAM" id="Coils"/>
    </source>
</evidence>
<proteinExistence type="predicted"/>
<dbReference type="EMBL" id="CP150951">
    <property type="protein sequence ID" value="WZC48749.1"/>
    <property type="molecule type" value="Genomic_DNA"/>
</dbReference>
<keyword evidence="2" id="KW-1133">Transmembrane helix</keyword>
<accession>A0ABZ2V466</accession>
<gene>
    <name evidence="3" type="ORF">AABB29_18220</name>
</gene>
<dbReference type="Proteomes" id="UP001440612">
    <property type="component" value="Chromosome"/>
</dbReference>
<keyword evidence="4" id="KW-1185">Reference proteome</keyword>
<dbReference type="RefSeq" id="WP_341366862.1">
    <property type="nucleotide sequence ID" value="NZ_CP150951.2"/>
</dbReference>